<evidence type="ECO:0000313" key="3">
    <source>
        <dbReference type="Proteomes" id="UP000199242"/>
    </source>
</evidence>
<feature type="domain" description="N-acetyltransferase" evidence="1">
    <location>
        <begin position="1"/>
        <end position="203"/>
    </location>
</feature>
<organism evidence="2 3">
    <name type="scientific">Chryseobacterium taihuense</name>
    <dbReference type="NCBI Taxonomy" id="1141221"/>
    <lineage>
        <taxon>Bacteria</taxon>
        <taxon>Pseudomonadati</taxon>
        <taxon>Bacteroidota</taxon>
        <taxon>Flavobacteriia</taxon>
        <taxon>Flavobacteriales</taxon>
        <taxon>Weeksellaceae</taxon>
        <taxon>Chryseobacterium group</taxon>
        <taxon>Chryseobacterium</taxon>
    </lineage>
</organism>
<keyword evidence="3" id="KW-1185">Reference proteome</keyword>
<proteinExistence type="predicted"/>
<dbReference type="InterPro" id="IPR016181">
    <property type="entry name" value="Acyl_CoA_acyltransferase"/>
</dbReference>
<protein>
    <submittedName>
        <fullName evidence="2">Acetyltransferase (GNAT) family protein</fullName>
    </submittedName>
</protein>
<evidence type="ECO:0000259" key="1">
    <source>
        <dbReference type="PROSITE" id="PS51186"/>
    </source>
</evidence>
<reference evidence="2 3" key="1">
    <citation type="submission" date="2016-10" db="EMBL/GenBank/DDBJ databases">
        <authorList>
            <person name="Varghese N."/>
            <person name="Submissions S."/>
        </authorList>
    </citation>
    <scope>NUCLEOTIDE SEQUENCE [LARGE SCALE GENOMIC DNA]</scope>
    <source>
        <strain evidence="2 3">CGMCC 1.10941</strain>
    </source>
</reference>
<dbReference type="EMBL" id="FNHD01000007">
    <property type="protein sequence ID" value="SDL85711.1"/>
    <property type="molecule type" value="Genomic_DNA"/>
</dbReference>
<dbReference type="Proteomes" id="UP000199242">
    <property type="component" value="Unassembled WGS sequence"/>
</dbReference>
<evidence type="ECO:0000313" key="2">
    <source>
        <dbReference type="EMBL" id="SDL85711.1"/>
    </source>
</evidence>
<dbReference type="RefSeq" id="WP_089743610.1">
    <property type="nucleotide sequence ID" value="NZ_FNHD01000007.1"/>
</dbReference>
<gene>
    <name evidence="2" type="ORF">SAMN05216273_107140</name>
</gene>
<dbReference type="PROSITE" id="PS51186">
    <property type="entry name" value="GNAT"/>
    <property type="match status" value="1"/>
</dbReference>
<name>A0ABY0QTJ9_9FLAO</name>
<dbReference type="Gene3D" id="3.40.630.30">
    <property type="match status" value="1"/>
</dbReference>
<dbReference type="Pfam" id="PF13508">
    <property type="entry name" value="Acetyltransf_7"/>
    <property type="match status" value="1"/>
</dbReference>
<accession>A0ABY0QTJ9</accession>
<comment type="caution">
    <text evidence="2">The sequence shown here is derived from an EMBL/GenBank/DDBJ whole genome shotgun (WGS) entry which is preliminary data.</text>
</comment>
<dbReference type="SUPFAM" id="SSF55729">
    <property type="entry name" value="Acyl-CoA N-acyltransferases (Nat)"/>
    <property type="match status" value="1"/>
</dbReference>
<dbReference type="InterPro" id="IPR000182">
    <property type="entry name" value="GNAT_dom"/>
</dbReference>
<sequence length="209" mass="24735">MNIRKADKTDIPFIVNAIVEIESFSGTNTFNNLFGTNTETTKKYLEMFLNDEENFDTEFSLNTYSVVEFDNQRAACCSIFFTDSGYYQSKSELFPIHLEKQHLDEFIKNAKSLPETKKISANKYFLEYLFVAHEFRSKGISKPLIEHLVSQTNRMYLIPLENNHFAIEYYRRLGFKDAEEVKRFPIHMPENPIYPYSHKIMLYRDNKKN</sequence>